<protein>
    <submittedName>
        <fullName evidence="8">Cytochrome b/b6 domain-containing protein</fullName>
    </submittedName>
</protein>
<sequence length="198" mass="22349">MSSNMQQNINVWDPLIRIFHWSLVGFFTLAYLTEGEDEWMNIHSYAGYSILTLLVFRLLWGVIGTHHARFINFVTRPNIAWTYLKELFTGKAKDYIGHNPAGALMIVALILSIGFTGFSGMALYATDGQGPLATSFFATWPEGTLKEVHEFFANFSLFLIATHIGGVIVSSLLHKENLVRAMLTGKKQRPLIQQDEHQ</sequence>
<feature type="transmembrane region" description="Helical" evidence="6">
    <location>
        <begin position="101"/>
        <end position="125"/>
    </location>
</feature>
<evidence type="ECO:0000256" key="2">
    <source>
        <dbReference type="ARBA" id="ARBA00022475"/>
    </source>
</evidence>
<gene>
    <name evidence="8" type="ORF">QM089_17430</name>
</gene>
<dbReference type="InterPro" id="IPR051542">
    <property type="entry name" value="Hydrogenase_cytochrome"/>
</dbReference>
<keyword evidence="5 6" id="KW-0472">Membrane</keyword>
<feature type="domain" description="Cytochrome b561 bacterial/Ni-hydrogenase" evidence="7">
    <location>
        <begin position="11"/>
        <end position="185"/>
    </location>
</feature>
<dbReference type="Proteomes" id="UP001187859">
    <property type="component" value="Unassembled WGS sequence"/>
</dbReference>
<dbReference type="SUPFAM" id="SSF81342">
    <property type="entry name" value="Transmembrane di-heme cytochromes"/>
    <property type="match status" value="1"/>
</dbReference>
<dbReference type="EMBL" id="JASGOQ010000001">
    <property type="protein sequence ID" value="MDV5391990.1"/>
    <property type="molecule type" value="Genomic_DNA"/>
</dbReference>
<dbReference type="OrthoDB" id="196472at2"/>
<proteinExistence type="predicted"/>
<evidence type="ECO:0000256" key="5">
    <source>
        <dbReference type="ARBA" id="ARBA00023136"/>
    </source>
</evidence>
<evidence type="ECO:0000313" key="9">
    <source>
        <dbReference type="Proteomes" id="UP001187859"/>
    </source>
</evidence>
<evidence type="ECO:0000259" key="7">
    <source>
        <dbReference type="Pfam" id="PF01292"/>
    </source>
</evidence>
<evidence type="ECO:0000313" key="8">
    <source>
        <dbReference type="EMBL" id="MDV5391990.1"/>
    </source>
</evidence>
<dbReference type="GO" id="GO:0009055">
    <property type="term" value="F:electron transfer activity"/>
    <property type="evidence" value="ECO:0007669"/>
    <property type="project" value="InterPro"/>
</dbReference>
<dbReference type="Gene3D" id="1.20.950.20">
    <property type="entry name" value="Transmembrane di-heme cytochromes, Chain C"/>
    <property type="match status" value="1"/>
</dbReference>
<feature type="transmembrane region" description="Helical" evidence="6">
    <location>
        <begin position="151"/>
        <end position="173"/>
    </location>
</feature>
<keyword evidence="3 6" id="KW-0812">Transmembrane</keyword>
<evidence type="ECO:0000256" key="6">
    <source>
        <dbReference type="SAM" id="Phobius"/>
    </source>
</evidence>
<dbReference type="PANTHER" id="PTHR30485">
    <property type="entry name" value="NI/FE-HYDROGENASE 1 B-TYPE CYTOCHROME SUBUNIT"/>
    <property type="match status" value="1"/>
</dbReference>
<keyword evidence="2" id="KW-1003">Cell membrane</keyword>
<keyword evidence="4 6" id="KW-1133">Transmembrane helix</keyword>
<dbReference type="RefSeq" id="WP_037425122.1">
    <property type="nucleotide sequence ID" value="NZ_BLRG01000020.1"/>
</dbReference>
<comment type="caution">
    <text evidence="8">The sequence shown here is derived from an EMBL/GenBank/DDBJ whole genome shotgun (WGS) entry which is preliminary data.</text>
</comment>
<dbReference type="GO" id="GO:0005886">
    <property type="term" value="C:plasma membrane"/>
    <property type="evidence" value="ECO:0007669"/>
    <property type="project" value="UniProtKB-SubCell"/>
</dbReference>
<evidence type="ECO:0000256" key="4">
    <source>
        <dbReference type="ARBA" id="ARBA00022989"/>
    </source>
</evidence>
<evidence type="ECO:0000256" key="3">
    <source>
        <dbReference type="ARBA" id="ARBA00022692"/>
    </source>
</evidence>
<dbReference type="InterPro" id="IPR011577">
    <property type="entry name" value="Cyt_b561_bac/Ni-Hgenase"/>
</dbReference>
<name>A0A1E3UW16_9GAMM</name>
<dbReference type="GO" id="GO:0022904">
    <property type="term" value="P:respiratory electron transport chain"/>
    <property type="evidence" value="ECO:0007669"/>
    <property type="project" value="InterPro"/>
</dbReference>
<dbReference type="FunFam" id="1.20.950.20:FF:000015">
    <property type="entry name" value="Hydrogenase"/>
    <property type="match status" value="1"/>
</dbReference>
<accession>A0A1E3UW16</accession>
<dbReference type="AlphaFoldDB" id="A0A1E3UW16"/>
<dbReference type="PANTHER" id="PTHR30485:SF2">
    <property type="entry name" value="BLL0597 PROTEIN"/>
    <property type="match status" value="1"/>
</dbReference>
<dbReference type="InterPro" id="IPR016174">
    <property type="entry name" value="Di-haem_cyt_TM"/>
</dbReference>
<dbReference type="GO" id="GO:0020037">
    <property type="term" value="F:heme binding"/>
    <property type="evidence" value="ECO:0007669"/>
    <property type="project" value="TreeGrafter"/>
</dbReference>
<comment type="subcellular location">
    <subcellularLocation>
        <location evidence="1">Cell membrane</location>
        <topology evidence="1">Multi-pass membrane protein</topology>
    </subcellularLocation>
</comment>
<evidence type="ECO:0000256" key="1">
    <source>
        <dbReference type="ARBA" id="ARBA00004651"/>
    </source>
</evidence>
<organism evidence="8 9">
    <name type="scientific">Shewanella xiamenensis</name>
    <dbReference type="NCBI Taxonomy" id="332186"/>
    <lineage>
        <taxon>Bacteria</taxon>
        <taxon>Pseudomonadati</taxon>
        <taxon>Pseudomonadota</taxon>
        <taxon>Gammaproteobacteria</taxon>
        <taxon>Alteromonadales</taxon>
        <taxon>Shewanellaceae</taxon>
        <taxon>Shewanella</taxon>
    </lineage>
</organism>
<feature type="transmembrane region" description="Helical" evidence="6">
    <location>
        <begin position="12"/>
        <end position="33"/>
    </location>
</feature>
<feature type="transmembrane region" description="Helical" evidence="6">
    <location>
        <begin position="45"/>
        <end position="63"/>
    </location>
</feature>
<reference evidence="8" key="1">
    <citation type="submission" date="2023-05" db="EMBL/GenBank/DDBJ databases">
        <title>Colonisation of extended spectrum b-lactamase- and carbapenemase-producing bacteria on hospital surfaces from low- and middle-income countries.</title>
        <authorList>
            <person name="Nieto-Rosado M."/>
            <person name="Sands K."/>
            <person name="Iregbu K."/>
            <person name="Zahra R."/>
            <person name="Mazarati J.B."/>
            <person name="Mehtar S."/>
            <person name="Barnards-Group B."/>
            <person name="Walsh T.R."/>
        </authorList>
    </citation>
    <scope>NUCLEOTIDE SEQUENCE</scope>
    <source>
        <strain evidence="8">PP-E493</strain>
    </source>
</reference>
<dbReference type="Pfam" id="PF01292">
    <property type="entry name" value="Ni_hydr_CYTB"/>
    <property type="match status" value="1"/>
</dbReference>